<evidence type="ECO:0000313" key="2">
    <source>
        <dbReference type="EMBL" id="KER22705.1"/>
    </source>
</evidence>
<keyword evidence="3" id="KW-1185">Reference proteome</keyword>
<sequence length="116" mass="12820">MYSASYNPRDLSFRIAARSNLIANAVLQLVNIELATAQEKSEHPVMKAHYLTAAEPFSAARGFLNTKCETFCSTVEATTKQFDLIHAELGPVPRQTSSEVQQTKPRGQENTLQPVP</sequence>
<dbReference type="KEGG" id="ovi:T265_09266"/>
<evidence type="ECO:0000313" key="3">
    <source>
        <dbReference type="Proteomes" id="UP000054324"/>
    </source>
</evidence>
<reference evidence="2 3" key="1">
    <citation type="submission" date="2013-11" db="EMBL/GenBank/DDBJ databases">
        <title>Opisthorchis viverrini - life in the bile duct.</title>
        <authorList>
            <person name="Young N.D."/>
            <person name="Nagarajan N."/>
            <person name="Lin S.J."/>
            <person name="Korhonen P.K."/>
            <person name="Jex A.R."/>
            <person name="Hall R.S."/>
            <person name="Safavi-Hemami H."/>
            <person name="Kaewkong W."/>
            <person name="Bertrand D."/>
            <person name="Gao S."/>
            <person name="Seet Q."/>
            <person name="Wongkham S."/>
            <person name="Teh B.T."/>
            <person name="Wongkham C."/>
            <person name="Intapan P.M."/>
            <person name="Maleewong W."/>
            <person name="Yang X."/>
            <person name="Hu M."/>
            <person name="Wang Z."/>
            <person name="Hofmann A."/>
            <person name="Sternberg P.W."/>
            <person name="Tan P."/>
            <person name="Wang J."/>
            <person name="Gasser R.B."/>
        </authorList>
    </citation>
    <scope>NUCLEOTIDE SEQUENCE [LARGE SCALE GENOMIC DNA]</scope>
</reference>
<accession>A0A074ZHJ2</accession>
<name>A0A074ZHJ2_OPIVI</name>
<dbReference type="AlphaFoldDB" id="A0A074ZHJ2"/>
<dbReference type="RefSeq" id="XP_009173555.1">
    <property type="nucleotide sequence ID" value="XM_009175291.1"/>
</dbReference>
<gene>
    <name evidence="2" type="ORF">T265_09266</name>
</gene>
<protein>
    <submittedName>
        <fullName evidence="2">Uncharacterized protein</fullName>
    </submittedName>
</protein>
<dbReference type="CTD" id="20323439"/>
<feature type="region of interest" description="Disordered" evidence="1">
    <location>
        <begin position="90"/>
        <end position="116"/>
    </location>
</feature>
<dbReference type="GeneID" id="20323439"/>
<proteinExistence type="predicted"/>
<feature type="compositionally biased region" description="Polar residues" evidence="1">
    <location>
        <begin position="94"/>
        <end position="116"/>
    </location>
</feature>
<dbReference type="EMBL" id="KL596884">
    <property type="protein sequence ID" value="KER22705.1"/>
    <property type="molecule type" value="Genomic_DNA"/>
</dbReference>
<dbReference type="Proteomes" id="UP000054324">
    <property type="component" value="Unassembled WGS sequence"/>
</dbReference>
<organism evidence="2 3">
    <name type="scientific">Opisthorchis viverrini</name>
    <name type="common">Southeast Asian liver fluke</name>
    <dbReference type="NCBI Taxonomy" id="6198"/>
    <lineage>
        <taxon>Eukaryota</taxon>
        <taxon>Metazoa</taxon>
        <taxon>Spiralia</taxon>
        <taxon>Lophotrochozoa</taxon>
        <taxon>Platyhelminthes</taxon>
        <taxon>Trematoda</taxon>
        <taxon>Digenea</taxon>
        <taxon>Opisthorchiida</taxon>
        <taxon>Opisthorchiata</taxon>
        <taxon>Opisthorchiidae</taxon>
        <taxon>Opisthorchis</taxon>
    </lineage>
</organism>
<evidence type="ECO:0000256" key="1">
    <source>
        <dbReference type="SAM" id="MobiDB-lite"/>
    </source>
</evidence>